<evidence type="ECO:0008006" key="3">
    <source>
        <dbReference type="Google" id="ProtNLM"/>
    </source>
</evidence>
<dbReference type="OrthoDB" id="4522476at2"/>
<reference evidence="1 2" key="1">
    <citation type="submission" date="2019-02" db="EMBL/GenBank/DDBJ databases">
        <title>Kribbella capetownensis sp. nov. and Kribbella speibonae sp. nov., isolated from soil.</title>
        <authorList>
            <person name="Curtis S.M."/>
            <person name="Norton I."/>
            <person name="Everest G.J."/>
            <person name="Meyers P.R."/>
        </authorList>
    </citation>
    <scope>NUCLEOTIDE SEQUENCE [LARGE SCALE GENOMIC DNA]</scope>
    <source>
        <strain evidence="1 2">NRRL B-24813</strain>
    </source>
</reference>
<evidence type="ECO:0000313" key="1">
    <source>
        <dbReference type="EMBL" id="TCC55113.1"/>
    </source>
</evidence>
<organism evidence="1 2">
    <name type="scientific">Kribbella pittospori</name>
    <dbReference type="NCBI Taxonomy" id="722689"/>
    <lineage>
        <taxon>Bacteria</taxon>
        <taxon>Bacillati</taxon>
        <taxon>Actinomycetota</taxon>
        <taxon>Actinomycetes</taxon>
        <taxon>Propionibacteriales</taxon>
        <taxon>Kribbellaceae</taxon>
        <taxon>Kribbella</taxon>
    </lineage>
</organism>
<dbReference type="Proteomes" id="UP000291144">
    <property type="component" value="Unassembled WGS sequence"/>
</dbReference>
<dbReference type="AlphaFoldDB" id="A0A4R0K4X5"/>
<protein>
    <recommendedName>
        <fullName evidence="3">XRE family transcriptional regulator</fullName>
    </recommendedName>
</protein>
<sequence>MTRRKVFDPDAVPSSFWRENDVQTALARRDMGALFRSYLAEFDDCTQTQLALLTEHDRSDVSNWVRGTRHGQVSDIGVLTRIAEGLRLPDSARVLMGLAPANALVSSVLDEREMSASEAGSTGRTDRRRLDDSDMTSVRIAICGSRPDHVNNVAIDAAVRALARLVMVRRLRVNHGPVGVGIEVMTHIADHYQPPGLRGAVAIFGRRNVIADAEYVVIVGGGAGTRAEADLAVAVGKRVLPYGATGGTAQAVLQHMRRNPALSTWMPPDALATLDQCAQLGPGATTIEIERMTDEFVDMLDTIIHADQGEPRA</sequence>
<accession>A0A4R0K4X5</accession>
<name>A0A4R0K4X5_9ACTN</name>
<dbReference type="EMBL" id="SJKB01000016">
    <property type="protein sequence ID" value="TCC55113.1"/>
    <property type="molecule type" value="Genomic_DNA"/>
</dbReference>
<dbReference type="RefSeq" id="WP_131364294.1">
    <property type="nucleotide sequence ID" value="NZ_SJKB01000016.1"/>
</dbReference>
<evidence type="ECO:0000313" key="2">
    <source>
        <dbReference type="Proteomes" id="UP000291144"/>
    </source>
</evidence>
<keyword evidence="2" id="KW-1185">Reference proteome</keyword>
<gene>
    <name evidence="1" type="ORF">E0H73_36575</name>
</gene>
<comment type="caution">
    <text evidence="1">The sequence shown here is derived from an EMBL/GenBank/DDBJ whole genome shotgun (WGS) entry which is preliminary data.</text>
</comment>
<proteinExistence type="predicted"/>